<evidence type="ECO:0000313" key="4">
    <source>
        <dbReference type="Proteomes" id="UP001175001"/>
    </source>
</evidence>
<dbReference type="EMBL" id="JAUJDW010000159">
    <property type="protein sequence ID" value="KAK0622148.1"/>
    <property type="molecule type" value="Genomic_DNA"/>
</dbReference>
<comment type="caution">
    <text evidence="3">The sequence shown here is derived from an EMBL/GenBank/DDBJ whole genome shotgun (WGS) entry which is preliminary data.</text>
</comment>
<accession>A0AA40C2P7</accession>
<feature type="region of interest" description="Disordered" evidence="1">
    <location>
        <begin position="403"/>
        <end position="424"/>
    </location>
</feature>
<evidence type="ECO:0000313" key="3">
    <source>
        <dbReference type="EMBL" id="KAK0622148.1"/>
    </source>
</evidence>
<sequence>MSRVLAIEAWLHGVVLSPPSAGCISPRRRARSTVPSSPPVKRRRPLEPLAANTAVPMPRPPSPTKPSADTDRTPRAARRSPRKAARNTSRESAPPPLSLDFFDNTAYASALAAPPKHFLHSESLSRESSSVAGSSARSKRSVSPVKGIADLTFENGFRYIPADEADDIELGDDIDALCSRLADIEQGDGVVPDRVRPHIQTLPRRVRERFRERNYAPAAQDARSELYLVREFLDILELHRDSARHNGSAHSEAAWNDAVHSVVLRLALRETDGIIWSNVTAARIHPRHLVPRHNLHSLGNAIESKMVDYAISIAPTPAFTDNTLVPLLDAEAAALHSLTAIAPQSINQTTYPPLRYSPISISIETKTPDGNQSEAKAQLAVWGAAHLARLDRLRRAAASALPSWREGGDVSGPTTTTQQDDVGEGSVWHKGGVGGDDNVQSSGGPVTGRHRLPTLPLVLVAGVHWHLYFIMMDDEGHIVMVDGRPLGDTESLLGIYKLLSSLRALADLTRVLRAWLEDLAVAVAQSCI</sequence>
<protein>
    <recommendedName>
        <fullName evidence="2">PD-(D/E)XK nuclease-like domain-containing protein</fullName>
    </recommendedName>
</protein>
<dbReference type="InterPro" id="IPR046797">
    <property type="entry name" value="PDDEXK_12"/>
</dbReference>
<gene>
    <name evidence="3" type="ORF">DIS24_g11353</name>
</gene>
<keyword evidence="4" id="KW-1185">Reference proteome</keyword>
<dbReference type="Proteomes" id="UP001175001">
    <property type="component" value="Unassembled WGS sequence"/>
</dbReference>
<evidence type="ECO:0000259" key="2">
    <source>
        <dbReference type="Pfam" id="PF20516"/>
    </source>
</evidence>
<proteinExistence type="predicted"/>
<dbReference type="AlphaFoldDB" id="A0AA40C2P7"/>
<reference evidence="3" key="1">
    <citation type="submission" date="2023-06" db="EMBL/GenBank/DDBJ databases">
        <title>Multi-omics analyses reveal the molecular pathogenesis toolkit of Lasiodiplodia hormozganensis, a cross-kingdom pathogen.</title>
        <authorList>
            <person name="Felix C."/>
            <person name="Meneses R."/>
            <person name="Goncalves M.F.M."/>
            <person name="Tilleman L."/>
            <person name="Duarte A.S."/>
            <person name="Jorrin-Novo J.V."/>
            <person name="Van De Peer Y."/>
            <person name="Deforce D."/>
            <person name="Van Nieuwerburgh F."/>
            <person name="Esteves A.C."/>
            <person name="Alves A."/>
        </authorList>
    </citation>
    <scope>NUCLEOTIDE SEQUENCE</scope>
    <source>
        <strain evidence="3">CBS 339.90</strain>
    </source>
</reference>
<feature type="region of interest" description="Disordered" evidence="1">
    <location>
        <begin position="21"/>
        <end position="98"/>
    </location>
</feature>
<dbReference type="Pfam" id="PF20516">
    <property type="entry name" value="PDDEXK_12"/>
    <property type="match status" value="1"/>
</dbReference>
<feature type="compositionally biased region" description="Basic residues" evidence="1">
    <location>
        <begin position="75"/>
        <end position="85"/>
    </location>
</feature>
<feature type="domain" description="PD-(D/E)XK nuclease-like" evidence="2">
    <location>
        <begin position="210"/>
        <end position="507"/>
    </location>
</feature>
<evidence type="ECO:0000256" key="1">
    <source>
        <dbReference type="SAM" id="MobiDB-lite"/>
    </source>
</evidence>
<name>A0AA40C2P7_9PEZI</name>
<organism evidence="3 4">
    <name type="scientific">Lasiodiplodia hormozganensis</name>
    <dbReference type="NCBI Taxonomy" id="869390"/>
    <lineage>
        <taxon>Eukaryota</taxon>
        <taxon>Fungi</taxon>
        <taxon>Dikarya</taxon>
        <taxon>Ascomycota</taxon>
        <taxon>Pezizomycotina</taxon>
        <taxon>Dothideomycetes</taxon>
        <taxon>Dothideomycetes incertae sedis</taxon>
        <taxon>Botryosphaeriales</taxon>
        <taxon>Botryosphaeriaceae</taxon>
        <taxon>Lasiodiplodia</taxon>
    </lineage>
</organism>